<feature type="binding site" evidence="1">
    <location>
        <position position="40"/>
    </location>
    <ligand>
        <name>Mg(2+)</name>
        <dbReference type="ChEBI" id="CHEBI:18420"/>
        <label>4</label>
    </ligand>
</feature>
<feature type="binding site" evidence="1">
    <location>
        <position position="56"/>
    </location>
    <ligand>
        <name>Mg(2+)</name>
        <dbReference type="ChEBI" id="CHEBI:18420"/>
        <label>2</label>
    </ligand>
</feature>
<dbReference type="EC" id="2.7.4.16" evidence="1"/>
<dbReference type="Pfam" id="PF00586">
    <property type="entry name" value="AIRS"/>
    <property type="match status" value="1"/>
</dbReference>
<feature type="binding site" evidence="1">
    <location>
        <position position="85"/>
    </location>
    <ligand>
        <name>Mg(2+)</name>
        <dbReference type="ChEBI" id="CHEBI:18420"/>
        <label>4</label>
    </ligand>
</feature>
<comment type="function">
    <text evidence="1">Catalyzes the ATP-dependent phosphorylation of thiamine-monophosphate (TMP) to form thiamine-pyrophosphate (TPP), the active form of vitamin B1.</text>
</comment>
<feature type="binding site" evidence="1">
    <location>
        <position position="325"/>
    </location>
    <ligand>
        <name>substrate</name>
    </ligand>
</feature>
<name>A0A7W3JTI6_9MICO</name>
<dbReference type="AlphaFoldDB" id="A0A7W3JTI6"/>
<dbReference type="InterPro" id="IPR010918">
    <property type="entry name" value="PurM-like_C_dom"/>
</dbReference>
<dbReference type="GO" id="GO:0009228">
    <property type="term" value="P:thiamine biosynthetic process"/>
    <property type="evidence" value="ECO:0007669"/>
    <property type="project" value="UniProtKB-KW"/>
</dbReference>
<comment type="miscellaneous">
    <text evidence="1">Reaction mechanism of ThiL seems to utilize a direct, inline transfer of the gamma-phosphate of ATP to TMP rather than a phosphorylated enzyme intermediate.</text>
</comment>
<dbReference type="EMBL" id="JACGWU010000002">
    <property type="protein sequence ID" value="MBA8828984.1"/>
    <property type="molecule type" value="Genomic_DNA"/>
</dbReference>
<reference evidence="4 5" key="1">
    <citation type="submission" date="2020-07" db="EMBL/GenBank/DDBJ databases">
        <title>Sequencing the genomes of 1000 actinobacteria strains.</title>
        <authorList>
            <person name="Klenk H.-P."/>
        </authorList>
    </citation>
    <scope>NUCLEOTIDE SEQUENCE [LARGE SCALE GENOMIC DNA]</scope>
    <source>
        <strain evidence="4 5">DSM 23737</strain>
    </source>
</reference>
<comment type="caution">
    <text evidence="4">The sequence shown here is derived from an EMBL/GenBank/DDBJ whole genome shotgun (WGS) entry which is preliminary data.</text>
</comment>
<dbReference type="InterPro" id="IPR016188">
    <property type="entry name" value="PurM-like_N"/>
</dbReference>
<dbReference type="HAMAP" id="MF_02128">
    <property type="entry name" value="TMP_kinase"/>
    <property type="match status" value="1"/>
</dbReference>
<proteinExistence type="inferred from homology"/>
<comment type="similarity">
    <text evidence="1">Belongs to the thiamine-monophosphate kinase family.</text>
</comment>
<keyword evidence="1 4" id="KW-0808">Transferase</keyword>
<dbReference type="Gene3D" id="3.90.650.10">
    <property type="entry name" value="PurM-like C-terminal domain"/>
    <property type="match status" value="1"/>
</dbReference>
<dbReference type="InterPro" id="IPR036676">
    <property type="entry name" value="PurM-like_C_sf"/>
</dbReference>
<keyword evidence="1" id="KW-0067">ATP-binding</keyword>
<dbReference type="CDD" id="cd02194">
    <property type="entry name" value="ThiL"/>
    <property type="match status" value="1"/>
</dbReference>
<feature type="binding site" evidence="1">
    <location>
        <begin position="134"/>
        <end position="135"/>
    </location>
    <ligand>
        <name>ATP</name>
        <dbReference type="ChEBI" id="CHEBI:30616"/>
    </ligand>
</feature>
<evidence type="ECO:0000256" key="1">
    <source>
        <dbReference type="HAMAP-Rule" id="MF_02128"/>
    </source>
</evidence>
<gene>
    <name evidence="1" type="primary">thiL</name>
    <name evidence="4" type="ORF">FB555_001082</name>
</gene>
<dbReference type="SUPFAM" id="SSF55326">
    <property type="entry name" value="PurM N-terminal domain-like"/>
    <property type="match status" value="1"/>
</dbReference>
<feature type="binding site" evidence="1">
    <location>
        <position position="135"/>
    </location>
    <ligand>
        <name>Mg(2+)</name>
        <dbReference type="ChEBI" id="CHEBI:18420"/>
        <label>1</label>
    </ligand>
</feature>
<keyword evidence="1" id="KW-0479">Metal-binding</keyword>
<feature type="binding site" evidence="1">
    <location>
        <position position="55"/>
    </location>
    <ligand>
        <name>Mg(2+)</name>
        <dbReference type="ChEBI" id="CHEBI:18420"/>
        <label>1</label>
    </ligand>
</feature>
<comment type="pathway">
    <text evidence="1">Cofactor biosynthesis; thiamine diphosphate biosynthesis; thiamine diphosphate from thiamine phosphate: step 1/1.</text>
</comment>
<feature type="domain" description="PurM-like N-terminal" evidence="2">
    <location>
        <begin position="38"/>
        <end position="150"/>
    </location>
</feature>
<sequence>MSERSEPELTLADLGESEILARIFPRLPESSATLVGPGDDSAVMKAPDGRFVITTDMMIQGPDFRLEWSSGHDLGVKAAATNLADVAAMGARPTGMVVSIAAPATTSVTFMEDIADGLRDACLELAPGCGVVGGDLSVSTVLTLSVTAFGDLGGREPLLRSTAQVGDVIAVVGRLGLAGMGLAALFAGERAKARASALQAQLAPLPPISQGVIGALAGAHAAMDISDSLVMDAGRIARASNVVLNLDEHVIDDLSGQLAIELGIDAARARQAILFAGEDHALLMTFPASVTLPEGFLAIGFVDACEEGESPHVALGGTSISENGWNPYAGWNGETS</sequence>
<dbReference type="Pfam" id="PF02769">
    <property type="entry name" value="AIRS_C"/>
    <property type="match status" value="1"/>
</dbReference>
<organism evidence="4 5">
    <name type="scientific">Alpinimonas psychrophila</name>
    <dbReference type="NCBI Taxonomy" id="748908"/>
    <lineage>
        <taxon>Bacteria</taxon>
        <taxon>Bacillati</taxon>
        <taxon>Actinomycetota</taxon>
        <taxon>Actinomycetes</taxon>
        <taxon>Micrococcales</taxon>
        <taxon>Microbacteriaceae</taxon>
        <taxon>Alpinimonas</taxon>
    </lineage>
</organism>
<dbReference type="PANTHER" id="PTHR30270:SF0">
    <property type="entry name" value="THIAMINE-MONOPHOSPHATE KINASE"/>
    <property type="match status" value="1"/>
</dbReference>
<dbReference type="GO" id="GO:0000287">
    <property type="term" value="F:magnesium ion binding"/>
    <property type="evidence" value="ECO:0007669"/>
    <property type="project" value="UniProtKB-UniRule"/>
</dbReference>
<keyword evidence="1" id="KW-0460">Magnesium</keyword>
<feature type="binding site" evidence="1">
    <location>
        <position position="40"/>
    </location>
    <ligand>
        <name>Mg(2+)</name>
        <dbReference type="ChEBI" id="CHEBI:18420"/>
        <label>3</label>
    </ligand>
</feature>
<dbReference type="PIRSF" id="PIRSF005303">
    <property type="entry name" value="Thiam_monoph_kin"/>
    <property type="match status" value="1"/>
</dbReference>
<keyword evidence="1 4" id="KW-0418">Kinase</keyword>
<feature type="binding site" evidence="1">
    <location>
        <position position="226"/>
    </location>
    <ligand>
        <name>ATP</name>
        <dbReference type="ChEBI" id="CHEBI:30616"/>
    </ligand>
</feature>
<evidence type="ECO:0000259" key="2">
    <source>
        <dbReference type="Pfam" id="PF00586"/>
    </source>
</evidence>
<comment type="caution">
    <text evidence="1">Lacks conserved residue(s) required for the propagation of feature annotation.</text>
</comment>
<accession>A0A7W3JTI6</accession>
<dbReference type="InterPro" id="IPR036921">
    <property type="entry name" value="PurM-like_N_sf"/>
</dbReference>
<feature type="binding site" evidence="1">
    <location>
        <position position="54"/>
    </location>
    <ligand>
        <name>Mg(2+)</name>
        <dbReference type="ChEBI" id="CHEBI:18420"/>
        <label>4</label>
    </ligand>
</feature>
<keyword evidence="1" id="KW-0547">Nucleotide-binding</keyword>
<dbReference type="RefSeq" id="WP_182484416.1">
    <property type="nucleotide sequence ID" value="NZ_JACGWU010000002.1"/>
</dbReference>
<dbReference type="PANTHER" id="PTHR30270">
    <property type="entry name" value="THIAMINE-MONOPHOSPHATE KINASE"/>
    <property type="match status" value="1"/>
</dbReference>
<dbReference type="InterPro" id="IPR006283">
    <property type="entry name" value="ThiL-like"/>
</dbReference>
<dbReference type="UniPathway" id="UPA00060">
    <property type="reaction ID" value="UER00142"/>
</dbReference>
<feature type="binding site" evidence="1">
    <location>
        <position position="63"/>
    </location>
    <ligand>
        <name>substrate</name>
    </ligand>
</feature>
<feature type="binding site" evidence="1">
    <location>
        <position position="56"/>
    </location>
    <ligand>
        <name>Mg(2+)</name>
        <dbReference type="ChEBI" id="CHEBI:18420"/>
        <label>1</label>
    </ligand>
</feature>
<keyword evidence="1" id="KW-0784">Thiamine biosynthesis</keyword>
<dbReference type="GO" id="GO:0009030">
    <property type="term" value="F:thiamine-phosphate kinase activity"/>
    <property type="evidence" value="ECO:0007669"/>
    <property type="project" value="UniProtKB-UniRule"/>
</dbReference>
<evidence type="ECO:0000259" key="3">
    <source>
        <dbReference type="Pfam" id="PF02769"/>
    </source>
</evidence>
<dbReference type="GO" id="GO:0009229">
    <property type="term" value="P:thiamine diphosphate biosynthetic process"/>
    <property type="evidence" value="ECO:0007669"/>
    <property type="project" value="UniProtKB-UniRule"/>
</dbReference>
<evidence type="ECO:0000313" key="4">
    <source>
        <dbReference type="EMBL" id="MBA8828984.1"/>
    </source>
</evidence>
<feature type="binding site" evidence="1">
    <location>
        <position position="227"/>
    </location>
    <ligand>
        <name>Mg(2+)</name>
        <dbReference type="ChEBI" id="CHEBI:18420"/>
        <label>5</label>
    </ligand>
</feature>
<dbReference type="NCBIfam" id="TIGR01379">
    <property type="entry name" value="thiL"/>
    <property type="match status" value="1"/>
</dbReference>
<dbReference type="GO" id="GO:0005524">
    <property type="term" value="F:ATP binding"/>
    <property type="evidence" value="ECO:0007669"/>
    <property type="project" value="UniProtKB-UniRule"/>
</dbReference>
<comment type="catalytic activity">
    <reaction evidence="1">
        <text>thiamine phosphate + ATP = thiamine diphosphate + ADP</text>
        <dbReference type="Rhea" id="RHEA:15913"/>
        <dbReference type="ChEBI" id="CHEBI:30616"/>
        <dbReference type="ChEBI" id="CHEBI:37575"/>
        <dbReference type="ChEBI" id="CHEBI:58937"/>
        <dbReference type="ChEBI" id="CHEBI:456216"/>
        <dbReference type="EC" id="2.7.4.16"/>
    </reaction>
</comment>
<dbReference type="Proteomes" id="UP000524237">
    <property type="component" value="Unassembled WGS sequence"/>
</dbReference>
<evidence type="ECO:0000313" key="5">
    <source>
        <dbReference type="Proteomes" id="UP000524237"/>
    </source>
</evidence>
<feature type="binding site" evidence="1">
    <location>
        <position position="224"/>
    </location>
    <ligand>
        <name>Mg(2+)</name>
        <dbReference type="ChEBI" id="CHEBI:18420"/>
        <label>3</label>
    </ligand>
</feature>
<feature type="binding site" evidence="1">
    <location>
        <position position="85"/>
    </location>
    <ligand>
        <name>Mg(2+)</name>
        <dbReference type="ChEBI" id="CHEBI:18420"/>
        <label>2</label>
    </ligand>
</feature>
<feature type="binding site" evidence="1">
    <location>
        <position position="160"/>
    </location>
    <ligand>
        <name>ATP</name>
        <dbReference type="ChEBI" id="CHEBI:30616"/>
    </ligand>
</feature>
<dbReference type="Gene3D" id="3.30.1330.10">
    <property type="entry name" value="PurM-like, N-terminal domain"/>
    <property type="match status" value="1"/>
</dbReference>
<feature type="domain" description="PurM-like C-terminal" evidence="3">
    <location>
        <begin position="164"/>
        <end position="261"/>
    </location>
</feature>
<protein>
    <recommendedName>
        <fullName evidence="1">Thiamine-monophosphate kinase</fullName>
        <shortName evidence="1">TMP kinase</shortName>
        <shortName evidence="1">Thiamine-phosphate kinase</shortName>
        <ecNumber evidence="1">2.7.4.16</ecNumber>
    </recommendedName>
</protein>
<feature type="binding site" evidence="1">
    <location>
        <position position="85"/>
    </location>
    <ligand>
        <name>Mg(2+)</name>
        <dbReference type="ChEBI" id="CHEBI:18420"/>
        <label>3</label>
    </ligand>
</feature>
<keyword evidence="5" id="KW-1185">Reference proteome</keyword>
<feature type="binding site" evidence="1">
    <location>
        <position position="278"/>
    </location>
    <ligand>
        <name>substrate</name>
    </ligand>
</feature>
<dbReference type="SUPFAM" id="SSF56042">
    <property type="entry name" value="PurM C-terminal domain-like"/>
    <property type="match status" value="1"/>
</dbReference>